<accession>A0A644UX37</accession>
<evidence type="ECO:0000313" key="8">
    <source>
        <dbReference type="EMBL" id="MPL83335.1"/>
    </source>
</evidence>
<protein>
    <recommendedName>
        <fullName evidence="7">Major facilitator superfamily (MFS) profile domain-containing protein</fullName>
    </recommendedName>
</protein>
<dbReference type="PROSITE" id="PS50850">
    <property type="entry name" value="MFS"/>
    <property type="match status" value="1"/>
</dbReference>
<comment type="caution">
    <text evidence="8">The sequence shown here is derived from an EMBL/GenBank/DDBJ whole genome shotgun (WGS) entry which is preliminary data.</text>
</comment>
<feature type="transmembrane region" description="Helical" evidence="6">
    <location>
        <begin position="220"/>
        <end position="242"/>
    </location>
</feature>
<dbReference type="AlphaFoldDB" id="A0A644UX37"/>
<evidence type="ECO:0000256" key="5">
    <source>
        <dbReference type="ARBA" id="ARBA00023136"/>
    </source>
</evidence>
<feature type="transmembrane region" description="Helical" evidence="6">
    <location>
        <begin position="125"/>
        <end position="147"/>
    </location>
</feature>
<proteinExistence type="predicted"/>
<feature type="transmembrane region" description="Helical" evidence="6">
    <location>
        <begin position="96"/>
        <end position="113"/>
    </location>
</feature>
<dbReference type="InterPro" id="IPR020846">
    <property type="entry name" value="MFS_dom"/>
</dbReference>
<feature type="domain" description="Major facilitator superfamily (MFS) profile" evidence="7">
    <location>
        <begin position="1"/>
        <end position="361"/>
    </location>
</feature>
<evidence type="ECO:0000259" key="7">
    <source>
        <dbReference type="PROSITE" id="PS50850"/>
    </source>
</evidence>
<evidence type="ECO:0000256" key="3">
    <source>
        <dbReference type="ARBA" id="ARBA00022692"/>
    </source>
</evidence>
<dbReference type="InterPro" id="IPR036259">
    <property type="entry name" value="MFS_trans_sf"/>
</dbReference>
<gene>
    <name evidence="8" type="ORF">SDC9_29289</name>
</gene>
<dbReference type="PANTHER" id="PTHR43124:SF9">
    <property type="entry name" value="SUGAR TRANSPORT FAMILY PROTEIN"/>
    <property type="match status" value="1"/>
</dbReference>
<dbReference type="InterPro" id="IPR011701">
    <property type="entry name" value="MFS"/>
</dbReference>
<keyword evidence="4 6" id="KW-1133">Transmembrane helix</keyword>
<dbReference type="SUPFAM" id="SSF103473">
    <property type="entry name" value="MFS general substrate transporter"/>
    <property type="match status" value="1"/>
</dbReference>
<feature type="transmembrane region" description="Helical" evidence="6">
    <location>
        <begin position="195"/>
        <end position="214"/>
    </location>
</feature>
<dbReference type="GO" id="GO:0005886">
    <property type="term" value="C:plasma membrane"/>
    <property type="evidence" value="ECO:0007669"/>
    <property type="project" value="UniProtKB-SubCell"/>
</dbReference>
<name>A0A644UX37_9ZZZZ</name>
<evidence type="ECO:0000256" key="1">
    <source>
        <dbReference type="ARBA" id="ARBA00004651"/>
    </source>
</evidence>
<sequence>MNPSSLALYLGVFASMALSNAVVPVLSFITPDPGLQGAIYAAYFLGAFFMVFPAGWISDTIGRPPLIKLGLLGTCVSGLLIWFFPGDPLFTVSLRFLEGLFTGMFVSSALSYVNSEADHKKLSGMYIALLNVGLVAGLVIPGILAAYHPYAGVFVFSVLSGCAFLTGIFFRDPAGFVSLRIPIRTILSITQYHKWLWVTLFVFAGATGVVTSMYPEMSGYSAEISGVVTALMSFATAVCVYVASHMALSDSLGVIRKTAVLLAISIPLVLITPFGMIIVGGVFGVISAAVLNYIAVTPHPQGVMNGLYTTMQYAGMAALPFVTGLLVTPLGYLWVFVSVGILVLAGGLLIVRCPCYVPALR</sequence>
<feature type="transmembrane region" description="Helical" evidence="6">
    <location>
        <begin position="66"/>
        <end position="84"/>
    </location>
</feature>
<keyword evidence="3 6" id="KW-0812">Transmembrane</keyword>
<keyword evidence="5 6" id="KW-0472">Membrane</keyword>
<keyword evidence="2" id="KW-1003">Cell membrane</keyword>
<dbReference type="Gene3D" id="1.20.1250.20">
    <property type="entry name" value="MFS general substrate transporter like domains"/>
    <property type="match status" value="2"/>
</dbReference>
<evidence type="ECO:0000256" key="4">
    <source>
        <dbReference type="ARBA" id="ARBA00022989"/>
    </source>
</evidence>
<feature type="transmembrane region" description="Helical" evidence="6">
    <location>
        <begin position="254"/>
        <end position="271"/>
    </location>
</feature>
<dbReference type="EMBL" id="VSSQ01000174">
    <property type="protein sequence ID" value="MPL83335.1"/>
    <property type="molecule type" value="Genomic_DNA"/>
</dbReference>
<dbReference type="InterPro" id="IPR050189">
    <property type="entry name" value="MFS_Efflux_Transporters"/>
</dbReference>
<dbReference type="Pfam" id="PF07690">
    <property type="entry name" value="MFS_1"/>
    <property type="match status" value="1"/>
</dbReference>
<dbReference type="PANTHER" id="PTHR43124">
    <property type="entry name" value="PURINE EFFLUX PUMP PBUE"/>
    <property type="match status" value="1"/>
</dbReference>
<evidence type="ECO:0000256" key="6">
    <source>
        <dbReference type="SAM" id="Phobius"/>
    </source>
</evidence>
<reference evidence="8" key="1">
    <citation type="submission" date="2019-08" db="EMBL/GenBank/DDBJ databases">
        <authorList>
            <person name="Kucharzyk K."/>
            <person name="Murdoch R.W."/>
            <person name="Higgins S."/>
            <person name="Loffler F."/>
        </authorList>
    </citation>
    <scope>NUCLEOTIDE SEQUENCE</scope>
</reference>
<evidence type="ECO:0000256" key="2">
    <source>
        <dbReference type="ARBA" id="ARBA00022475"/>
    </source>
</evidence>
<feature type="transmembrane region" description="Helical" evidence="6">
    <location>
        <begin position="37"/>
        <end position="57"/>
    </location>
</feature>
<feature type="transmembrane region" description="Helical" evidence="6">
    <location>
        <begin position="332"/>
        <end position="351"/>
    </location>
</feature>
<dbReference type="GO" id="GO:0022857">
    <property type="term" value="F:transmembrane transporter activity"/>
    <property type="evidence" value="ECO:0007669"/>
    <property type="project" value="InterPro"/>
</dbReference>
<feature type="transmembrane region" description="Helical" evidence="6">
    <location>
        <begin position="307"/>
        <end position="326"/>
    </location>
</feature>
<organism evidence="8">
    <name type="scientific">bioreactor metagenome</name>
    <dbReference type="NCBI Taxonomy" id="1076179"/>
    <lineage>
        <taxon>unclassified sequences</taxon>
        <taxon>metagenomes</taxon>
        <taxon>ecological metagenomes</taxon>
    </lineage>
</organism>
<feature type="transmembrane region" description="Helical" evidence="6">
    <location>
        <begin position="153"/>
        <end position="174"/>
    </location>
</feature>
<comment type="subcellular location">
    <subcellularLocation>
        <location evidence="1">Cell membrane</location>
        <topology evidence="1">Multi-pass membrane protein</topology>
    </subcellularLocation>
</comment>